<dbReference type="InterPro" id="IPR053031">
    <property type="entry name" value="Cuticle_assoc_protein"/>
</dbReference>
<feature type="compositionally biased region" description="Polar residues" evidence="5">
    <location>
        <begin position="1"/>
        <end position="13"/>
    </location>
</feature>
<evidence type="ECO:0000313" key="8">
    <source>
        <dbReference type="Proteomes" id="UP000636709"/>
    </source>
</evidence>
<accession>A0A835AU96</accession>
<evidence type="ECO:0000313" key="7">
    <source>
        <dbReference type="EMBL" id="KAF8672904.1"/>
    </source>
</evidence>
<keyword evidence="8" id="KW-1185">Reference proteome</keyword>
<proteinExistence type="predicted"/>
<evidence type="ECO:0000256" key="3">
    <source>
        <dbReference type="ARBA" id="ARBA00022833"/>
    </source>
</evidence>
<dbReference type="PANTHER" id="PTHR34396:SF25">
    <property type="entry name" value="BOUNDARY ELEMENT ASSOCIATED FACTOR"/>
    <property type="match status" value="1"/>
</dbReference>
<dbReference type="Proteomes" id="UP000636709">
    <property type="component" value="Unassembled WGS sequence"/>
</dbReference>
<comment type="caution">
    <text evidence="7">The sequence shown here is derived from an EMBL/GenBank/DDBJ whole genome shotgun (WGS) entry which is preliminary data.</text>
</comment>
<dbReference type="GO" id="GO:0006357">
    <property type="term" value="P:regulation of transcription by RNA polymerase II"/>
    <property type="evidence" value="ECO:0007669"/>
    <property type="project" value="TreeGrafter"/>
</dbReference>
<evidence type="ECO:0000256" key="5">
    <source>
        <dbReference type="SAM" id="MobiDB-lite"/>
    </source>
</evidence>
<dbReference type="GO" id="GO:0005634">
    <property type="term" value="C:nucleus"/>
    <property type="evidence" value="ECO:0007669"/>
    <property type="project" value="TreeGrafter"/>
</dbReference>
<dbReference type="Pfam" id="PF02892">
    <property type="entry name" value="zf-BED"/>
    <property type="match status" value="1"/>
</dbReference>
<sequence>MSTARGSRAPTPSSGGGAASRAPTLSSGGGAASRDPTPSSGGGAASRDPTPSDAATGEPTQETQGTDVVEVDSGDDDHVIVGSKRRLKSAVWQDFEKVKVKGEWKAICNWCHKKLSAAGRSGTKHLHGHIASCESRQIKRVVVEKYVFDQAVARKELALMICVHEYPLSMVDHVGFRKFCAALQPLFKVVSRNTIRKDILEMYEVQRLSIMKQFQQEQSRIAVTTDMWTATKWCCSRLDATAATLPHYHVITGITAYSKSSFNAGLGVLDLKWRSITTGSN</sequence>
<dbReference type="PROSITE" id="PS50808">
    <property type="entry name" value="ZF_BED"/>
    <property type="match status" value="1"/>
</dbReference>
<dbReference type="GO" id="GO:0008270">
    <property type="term" value="F:zinc ion binding"/>
    <property type="evidence" value="ECO:0007669"/>
    <property type="project" value="UniProtKB-KW"/>
</dbReference>
<dbReference type="AlphaFoldDB" id="A0A835AU96"/>
<dbReference type="EMBL" id="JACEFO010002214">
    <property type="protein sequence ID" value="KAF8672904.1"/>
    <property type="molecule type" value="Genomic_DNA"/>
</dbReference>
<evidence type="ECO:0000256" key="2">
    <source>
        <dbReference type="ARBA" id="ARBA00022771"/>
    </source>
</evidence>
<evidence type="ECO:0000259" key="6">
    <source>
        <dbReference type="PROSITE" id="PS50808"/>
    </source>
</evidence>
<organism evidence="7 8">
    <name type="scientific">Digitaria exilis</name>
    <dbReference type="NCBI Taxonomy" id="1010633"/>
    <lineage>
        <taxon>Eukaryota</taxon>
        <taxon>Viridiplantae</taxon>
        <taxon>Streptophyta</taxon>
        <taxon>Embryophyta</taxon>
        <taxon>Tracheophyta</taxon>
        <taxon>Spermatophyta</taxon>
        <taxon>Magnoliopsida</taxon>
        <taxon>Liliopsida</taxon>
        <taxon>Poales</taxon>
        <taxon>Poaceae</taxon>
        <taxon>PACMAD clade</taxon>
        <taxon>Panicoideae</taxon>
        <taxon>Panicodae</taxon>
        <taxon>Paniceae</taxon>
        <taxon>Anthephorinae</taxon>
        <taxon>Digitaria</taxon>
    </lineage>
</organism>
<keyword evidence="3" id="KW-0862">Zinc</keyword>
<dbReference type="PANTHER" id="PTHR34396">
    <property type="entry name" value="OS03G0264950 PROTEIN-RELATED"/>
    <property type="match status" value="1"/>
</dbReference>
<keyword evidence="1" id="KW-0479">Metal-binding</keyword>
<evidence type="ECO:0000256" key="4">
    <source>
        <dbReference type="PROSITE-ProRule" id="PRU00027"/>
    </source>
</evidence>
<gene>
    <name evidence="7" type="ORF">HU200_049147</name>
</gene>
<evidence type="ECO:0000256" key="1">
    <source>
        <dbReference type="ARBA" id="ARBA00022723"/>
    </source>
</evidence>
<dbReference type="SUPFAM" id="SSF57667">
    <property type="entry name" value="beta-beta-alpha zinc fingers"/>
    <property type="match status" value="1"/>
</dbReference>
<name>A0A835AU96_9POAL</name>
<feature type="domain" description="BED-type" evidence="6">
    <location>
        <begin position="86"/>
        <end position="141"/>
    </location>
</feature>
<protein>
    <recommendedName>
        <fullName evidence="6">BED-type domain-containing protein</fullName>
    </recommendedName>
</protein>
<dbReference type="InterPro" id="IPR036236">
    <property type="entry name" value="Znf_C2H2_sf"/>
</dbReference>
<dbReference type="InterPro" id="IPR003656">
    <property type="entry name" value="Znf_BED"/>
</dbReference>
<feature type="region of interest" description="Disordered" evidence="5">
    <location>
        <begin position="1"/>
        <end position="77"/>
    </location>
</feature>
<dbReference type="SMART" id="SM00614">
    <property type="entry name" value="ZnF_BED"/>
    <property type="match status" value="1"/>
</dbReference>
<dbReference type="GO" id="GO:1990837">
    <property type="term" value="F:sequence-specific double-stranded DNA binding"/>
    <property type="evidence" value="ECO:0007669"/>
    <property type="project" value="TreeGrafter"/>
</dbReference>
<keyword evidence="2 4" id="KW-0863">Zinc-finger</keyword>
<reference evidence="7" key="1">
    <citation type="submission" date="2020-07" db="EMBL/GenBank/DDBJ databases">
        <title>Genome sequence and genetic diversity analysis of an under-domesticated orphan crop, white fonio (Digitaria exilis).</title>
        <authorList>
            <person name="Bennetzen J.L."/>
            <person name="Chen S."/>
            <person name="Ma X."/>
            <person name="Wang X."/>
            <person name="Yssel A.E.J."/>
            <person name="Chaluvadi S.R."/>
            <person name="Johnson M."/>
            <person name="Gangashetty P."/>
            <person name="Hamidou F."/>
            <person name="Sanogo M.D."/>
            <person name="Zwaenepoel A."/>
            <person name="Wallace J."/>
            <person name="Van De Peer Y."/>
            <person name="Van Deynze A."/>
        </authorList>
    </citation>
    <scope>NUCLEOTIDE SEQUENCE</scope>
    <source>
        <tissue evidence="7">Leaves</tissue>
    </source>
</reference>
<dbReference type="OrthoDB" id="1900170at2759"/>